<reference evidence="2" key="1">
    <citation type="journal article" date="2015" name="Nature">
        <title>Complex archaea that bridge the gap between prokaryotes and eukaryotes.</title>
        <authorList>
            <person name="Spang A."/>
            <person name="Saw J.H."/>
            <person name="Jorgensen S.L."/>
            <person name="Zaremba-Niedzwiedzka K."/>
            <person name="Martijn J."/>
            <person name="Lind A.E."/>
            <person name="van Eijk R."/>
            <person name="Schleper C."/>
            <person name="Guy L."/>
            <person name="Ettema T.J."/>
        </authorList>
    </citation>
    <scope>NUCLEOTIDE SEQUENCE</scope>
</reference>
<dbReference type="AlphaFoldDB" id="A0A0F9NA57"/>
<comment type="caution">
    <text evidence="2">The sequence shown here is derived from an EMBL/GenBank/DDBJ whole genome shotgun (WGS) entry which is preliminary data.</text>
</comment>
<dbReference type="EMBL" id="LAZR01003615">
    <property type="protein sequence ID" value="KKN16430.1"/>
    <property type="molecule type" value="Genomic_DNA"/>
</dbReference>
<organism evidence="2">
    <name type="scientific">marine sediment metagenome</name>
    <dbReference type="NCBI Taxonomy" id="412755"/>
    <lineage>
        <taxon>unclassified sequences</taxon>
        <taxon>metagenomes</taxon>
        <taxon>ecological metagenomes</taxon>
    </lineage>
</organism>
<feature type="region of interest" description="Disordered" evidence="1">
    <location>
        <begin position="134"/>
        <end position="167"/>
    </location>
</feature>
<proteinExistence type="predicted"/>
<gene>
    <name evidence="2" type="ORF">LCGC14_0976080</name>
</gene>
<name>A0A0F9NA57_9ZZZZ</name>
<sequence>MSDVARGSLDGEEREIRHIATAEAIRKFLGDNPGLHLHPGRTPEEWGQLVLKKGGCPCVPGRNKCPCDEALEDIKQLNHCRCYLFCNAGYLKLYDEVVVQRRKKQEKPMRCLYCGGPLDEKGCCPKCQTCPIKAPGAARPGDSQGVRPKAPGAARPGDSQGVRPKAP</sequence>
<evidence type="ECO:0000256" key="1">
    <source>
        <dbReference type="SAM" id="MobiDB-lite"/>
    </source>
</evidence>
<accession>A0A0F9NA57</accession>
<evidence type="ECO:0000313" key="2">
    <source>
        <dbReference type="EMBL" id="KKN16430.1"/>
    </source>
</evidence>
<protein>
    <submittedName>
        <fullName evidence="2">Uncharacterized protein</fullName>
    </submittedName>
</protein>